<accession>A0A832IB28</accession>
<name>A0A832IB28_UNCEI</name>
<evidence type="ECO:0000313" key="1">
    <source>
        <dbReference type="EMBL" id="HGZ43752.1"/>
    </source>
</evidence>
<dbReference type="AlphaFoldDB" id="A0A832IB28"/>
<reference evidence="1" key="1">
    <citation type="journal article" date="2020" name="mSystems">
        <title>Genome- and Community-Level Interaction Insights into Carbon Utilization and Element Cycling Functions of Hydrothermarchaeota in Hydrothermal Sediment.</title>
        <authorList>
            <person name="Zhou Z."/>
            <person name="Liu Y."/>
            <person name="Xu W."/>
            <person name="Pan J."/>
            <person name="Luo Z.H."/>
            <person name="Li M."/>
        </authorList>
    </citation>
    <scope>NUCLEOTIDE SEQUENCE [LARGE SCALE GENOMIC DNA]</scope>
    <source>
        <strain evidence="1">SpSt-381</strain>
    </source>
</reference>
<comment type="caution">
    <text evidence="1">The sequence shown here is derived from an EMBL/GenBank/DDBJ whole genome shotgun (WGS) entry which is preliminary data.</text>
</comment>
<sequence>MPYMDFQVRDQLRRHFRSGGAVPFEEFVRTLQHPADGRVEAELDRMIEDIADTHYTVDAEFTANRGSTKQLLTGLVVRVQSYGTRTYRLSVLNHEVTAVEKVL</sequence>
<protein>
    <submittedName>
        <fullName evidence="1">Uncharacterized protein</fullName>
    </submittedName>
</protein>
<dbReference type="EMBL" id="DSQF01000020">
    <property type="protein sequence ID" value="HGZ43752.1"/>
    <property type="molecule type" value="Genomic_DNA"/>
</dbReference>
<organism evidence="1">
    <name type="scientific">Eiseniibacteriota bacterium</name>
    <dbReference type="NCBI Taxonomy" id="2212470"/>
    <lineage>
        <taxon>Bacteria</taxon>
        <taxon>Candidatus Eiseniibacteriota</taxon>
    </lineage>
</organism>
<proteinExistence type="predicted"/>
<gene>
    <name evidence="1" type="ORF">ENR23_10075</name>
</gene>